<feature type="domain" description="PLD phosphodiesterase" evidence="7">
    <location>
        <begin position="369"/>
        <end position="396"/>
    </location>
</feature>
<dbReference type="PANTHER" id="PTHR21248">
    <property type="entry name" value="CARDIOLIPIN SYNTHASE"/>
    <property type="match status" value="1"/>
</dbReference>
<evidence type="ECO:0000256" key="5">
    <source>
        <dbReference type="ARBA" id="ARBA00023136"/>
    </source>
</evidence>
<dbReference type="EMBL" id="BLJN01000003">
    <property type="protein sequence ID" value="GFE81020.1"/>
    <property type="molecule type" value="Genomic_DNA"/>
</dbReference>
<gene>
    <name evidence="8" type="primary">ybhO</name>
    <name evidence="8" type="ORF">GCM10011487_30200</name>
</gene>
<feature type="transmembrane region" description="Helical" evidence="6">
    <location>
        <begin position="39"/>
        <end position="60"/>
    </location>
</feature>
<keyword evidence="3 6" id="KW-0812">Transmembrane</keyword>
<dbReference type="GO" id="GO:0005886">
    <property type="term" value="C:plasma membrane"/>
    <property type="evidence" value="ECO:0007669"/>
    <property type="project" value="UniProtKB-SubCell"/>
</dbReference>
<evidence type="ECO:0000256" key="1">
    <source>
        <dbReference type="ARBA" id="ARBA00004651"/>
    </source>
</evidence>
<feature type="transmembrane region" description="Helical" evidence="6">
    <location>
        <begin position="12"/>
        <end position="30"/>
    </location>
</feature>
<feature type="domain" description="PLD phosphodiesterase" evidence="7">
    <location>
        <begin position="196"/>
        <end position="223"/>
    </location>
</feature>
<evidence type="ECO:0000256" key="2">
    <source>
        <dbReference type="ARBA" id="ARBA00022475"/>
    </source>
</evidence>
<evidence type="ECO:0000256" key="4">
    <source>
        <dbReference type="ARBA" id="ARBA00022989"/>
    </source>
</evidence>
<dbReference type="PANTHER" id="PTHR21248:SF22">
    <property type="entry name" value="PHOSPHOLIPASE D"/>
    <property type="match status" value="1"/>
</dbReference>
<dbReference type="AlphaFoldDB" id="A0A829YCM3"/>
<protein>
    <submittedName>
        <fullName evidence="8">Cardiolipin synthase</fullName>
    </submittedName>
</protein>
<accession>A0A829YCM3</accession>
<comment type="caution">
    <text evidence="8">The sequence shown here is derived from an EMBL/GenBank/DDBJ whole genome shotgun (WGS) entry which is preliminary data.</text>
</comment>
<dbReference type="Pfam" id="PF13091">
    <property type="entry name" value="PLDc_2"/>
    <property type="match status" value="2"/>
</dbReference>
<evidence type="ECO:0000256" key="6">
    <source>
        <dbReference type="SAM" id="Phobius"/>
    </source>
</evidence>
<dbReference type="InterPro" id="IPR001736">
    <property type="entry name" value="PLipase_D/transphosphatidylase"/>
</dbReference>
<proteinExistence type="predicted"/>
<dbReference type="GO" id="GO:0008808">
    <property type="term" value="F:cardiolipin synthase activity"/>
    <property type="evidence" value="ECO:0007669"/>
    <property type="project" value="TreeGrafter"/>
</dbReference>
<dbReference type="PROSITE" id="PS50035">
    <property type="entry name" value="PLD"/>
    <property type="match status" value="2"/>
</dbReference>
<evidence type="ECO:0000313" key="9">
    <source>
        <dbReference type="Proteomes" id="UP000445000"/>
    </source>
</evidence>
<dbReference type="InterPro" id="IPR025202">
    <property type="entry name" value="PLD-like_dom"/>
</dbReference>
<dbReference type="SUPFAM" id="SSF56024">
    <property type="entry name" value="Phospholipase D/nuclease"/>
    <property type="match status" value="2"/>
</dbReference>
<dbReference type="InterPro" id="IPR027379">
    <property type="entry name" value="CLS_N"/>
</dbReference>
<evidence type="ECO:0000313" key="8">
    <source>
        <dbReference type="EMBL" id="GFE81020.1"/>
    </source>
</evidence>
<dbReference type="GO" id="GO:0032049">
    <property type="term" value="P:cardiolipin biosynthetic process"/>
    <property type="evidence" value="ECO:0007669"/>
    <property type="project" value="UniProtKB-ARBA"/>
</dbReference>
<dbReference type="RefSeq" id="WP_161812725.1">
    <property type="nucleotide sequence ID" value="NZ_BLJN01000003.1"/>
</dbReference>
<dbReference type="Pfam" id="PF13396">
    <property type="entry name" value="PLDc_N"/>
    <property type="match status" value="1"/>
</dbReference>
<organism evidence="8 9">
    <name type="scientific">Steroidobacter agaridevorans</name>
    <dbReference type="NCBI Taxonomy" id="2695856"/>
    <lineage>
        <taxon>Bacteria</taxon>
        <taxon>Pseudomonadati</taxon>
        <taxon>Pseudomonadota</taxon>
        <taxon>Gammaproteobacteria</taxon>
        <taxon>Steroidobacterales</taxon>
        <taxon>Steroidobacteraceae</taxon>
        <taxon>Steroidobacter</taxon>
    </lineage>
</organism>
<keyword evidence="4 6" id="KW-1133">Transmembrane helix</keyword>
<dbReference type="Gene3D" id="3.30.870.10">
    <property type="entry name" value="Endonuclease Chain A"/>
    <property type="match status" value="2"/>
</dbReference>
<evidence type="ECO:0000259" key="7">
    <source>
        <dbReference type="PROSITE" id="PS50035"/>
    </source>
</evidence>
<keyword evidence="9" id="KW-1185">Reference proteome</keyword>
<evidence type="ECO:0000256" key="3">
    <source>
        <dbReference type="ARBA" id="ARBA00022692"/>
    </source>
</evidence>
<dbReference type="Proteomes" id="UP000445000">
    <property type="component" value="Unassembled WGS sequence"/>
</dbReference>
<name>A0A829YCM3_9GAMM</name>
<reference evidence="9" key="1">
    <citation type="submission" date="2020-01" db="EMBL/GenBank/DDBJ databases">
        <title>'Steroidobacter agaridevorans' sp. nov., agar-degrading bacteria isolated from rhizosphere soils.</title>
        <authorList>
            <person name="Ikenaga M."/>
            <person name="Kataoka M."/>
            <person name="Murouchi A."/>
            <person name="Katsuragi S."/>
            <person name="Sakai M."/>
        </authorList>
    </citation>
    <scope>NUCLEOTIDE SEQUENCE [LARGE SCALE GENOMIC DNA]</scope>
    <source>
        <strain evidence="9">YU21-B</strain>
    </source>
</reference>
<keyword evidence="5 6" id="KW-0472">Membrane</keyword>
<comment type="subcellular location">
    <subcellularLocation>
        <location evidence="1">Cell membrane</location>
        <topology evidence="1">Multi-pass membrane protein</topology>
    </subcellularLocation>
</comment>
<dbReference type="SMART" id="SM00155">
    <property type="entry name" value="PLDc"/>
    <property type="match status" value="2"/>
</dbReference>
<sequence length="453" mass="50352">MIVDWLPTPSQHFLVSAIALLVYILTSRALDQRRAPTSAIAWVLGLALVPYLMLPLYLLFGQRKLKPVAIPYAGVVVEGPHWAAELIESFGLAPPSSCKVHMHADGTQARDALFKLIDDARRTIDISTFIIGNDAFGAEVVARLAHRAREGVQVRLLLDGFFAVLVPRRYTRALKAAGAKVAVFRPFFSLRRLGPRNLRNHRKLIVVDDRFLWCGGRNLAAEYFLGDERGTVWPDLSFDLEGPVAAAAGHQFDLDWNTTRLRAPIRERVTVEMEGGELAQFLPSGPDQVEDTAQSLLIDGCYRARRRLLVVTPYFVPDDSLRAAMRLAARRGVKVTIAIPQRSNHLLADFVRSRPMRDLAAAGVEFRLLPRMVHAKAVVIDETLALCGSINLDLRSLLLNHEAAVVFYGRESIDWLAEWIATMAEQGASYRAEPPGLLRDIAEGVLLTVAFQL</sequence>
<keyword evidence="2" id="KW-1003">Cell membrane</keyword>